<accession>A0AAV7UD20</accession>
<sequence>MKVQKSCLQVEKNEDFATTESARNFSFGQKMPHSVLENAELFPCRRTTNKPCLLQESRLRILGAARAQEGPGGRPLEETEGALSNTGSPHRSSQHPQKHLNRRSEDLRTTVDSEQQKRVPRSRSPTQDHARQDERGPRGPVMQKFGACIGRGKIPSTYRRFLLGFQCSMKADSPQSMHHQETVKKAGRMRRYNVSGSLLATLLWFCRRPGAVSGRSLAEVKDQSQ</sequence>
<feature type="compositionally biased region" description="Polar residues" evidence="1">
    <location>
        <begin position="82"/>
        <end position="91"/>
    </location>
</feature>
<evidence type="ECO:0000313" key="3">
    <source>
        <dbReference type="Proteomes" id="UP001066276"/>
    </source>
</evidence>
<gene>
    <name evidence="2" type="ORF">NDU88_003608</name>
</gene>
<keyword evidence="3" id="KW-1185">Reference proteome</keyword>
<evidence type="ECO:0000313" key="2">
    <source>
        <dbReference type="EMBL" id="KAJ1186828.1"/>
    </source>
</evidence>
<protein>
    <submittedName>
        <fullName evidence="2">Uncharacterized protein</fullName>
    </submittedName>
</protein>
<feature type="region of interest" description="Disordered" evidence="1">
    <location>
        <begin position="66"/>
        <end position="143"/>
    </location>
</feature>
<dbReference type="Proteomes" id="UP001066276">
    <property type="component" value="Chromosome 3_1"/>
</dbReference>
<reference evidence="2" key="1">
    <citation type="journal article" date="2022" name="bioRxiv">
        <title>Sequencing and chromosome-scale assembly of the giantPleurodeles waltlgenome.</title>
        <authorList>
            <person name="Brown T."/>
            <person name="Elewa A."/>
            <person name="Iarovenko S."/>
            <person name="Subramanian E."/>
            <person name="Araus A.J."/>
            <person name="Petzold A."/>
            <person name="Susuki M."/>
            <person name="Suzuki K.-i.T."/>
            <person name="Hayashi T."/>
            <person name="Toyoda A."/>
            <person name="Oliveira C."/>
            <person name="Osipova E."/>
            <person name="Leigh N.D."/>
            <person name="Simon A."/>
            <person name="Yun M.H."/>
        </authorList>
    </citation>
    <scope>NUCLEOTIDE SEQUENCE</scope>
    <source>
        <strain evidence="2">20211129_DDA</strain>
        <tissue evidence="2">Liver</tissue>
    </source>
</reference>
<dbReference type="AlphaFoldDB" id="A0AAV7UD20"/>
<evidence type="ECO:0000256" key="1">
    <source>
        <dbReference type="SAM" id="MobiDB-lite"/>
    </source>
</evidence>
<organism evidence="2 3">
    <name type="scientific">Pleurodeles waltl</name>
    <name type="common">Iberian ribbed newt</name>
    <dbReference type="NCBI Taxonomy" id="8319"/>
    <lineage>
        <taxon>Eukaryota</taxon>
        <taxon>Metazoa</taxon>
        <taxon>Chordata</taxon>
        <taxon>Craniata</taxon>
        <taxon>Vertebrata</taxon>
        <taxon>Euteleostomi</taxon>
        <taxon>Amphibia</taxon>
        <taxon>Batrachia</taxon>
        <taxon>Caudata</taxon>
        <taxon>Salamandroidea</taxon>
        <taxon>Salamandridae</taxon>
        <taxon>Pleurodelinae</taxon>
        <taxon>Pleurodeles</taxon>
    </lineage>
</organism>
<feature type="compositionally biased region" description="Basic and acidic residues" evidence="1">
    <location>
        <begin position="126"/>
        <end position="137"/>
    </location>
</feature>
<name>A0AAV7UD20_PLEWA</name>
<dbReference type="EMBL" id="JANPWB010000005">
    <property type="protein sequence ID" value="KAJ1186828.1"/>
    <property type="molecule type" value="Genomic_DNA"/>
</dbReference>
<feature type="compositionally biased region" description="Basic residues" evidence="1">
    <location>
        <begin position="92"/>
        <end position="101"/>
    </location>
</feature>
<comment type="caution">
    <text evidence="2">The sequence shown here is derived from an EMBL/GenBank/DDBJ whole genome shotgun (WGS) entry which is preliminary data.</text>
</comment>
<feature type="compositionally biased region" description="Basic and acidic residues" evidence="1">
    <location>
        <begin position="102"/>
        <end position="117"/>
    </location>
</feature>
<proteinExistence type="predicted"/>